<dbReference type="NCBIfam" id="NF001752">
    <property type="entry name" value="PRK00481.1-1"/>
    <property type="match status" value="1"/>
</dbReference>
<dbReference type="AlphaFoldDB" id="A0A2I1I1H2"/>
<keyword evidence="4" id="KW-0862">Zinc</keyword>
<dbReference type="InterPro" id="IPR003000">
    <property type="entry name" value="Sirtuin"/>
</dbReference>
<proteinExistence type="predicted"/>
<dbReference type="SUPFAM" id="SSF52467">
    <property type="entry name" value="DHS-like NAD/FAD-binding domain"/>
    <property type="match status" value="1"/>
</dbReference>
<dbReference type="EMBL" id="PKKM01000003">
    <property type="protein sequence ID" value="PKY64949.1"/>
    <property type="molecule type" value="Genomic_DNA"/>
</dbReference>
<keyword evidence="3" id="KW-0520">NAD</keyword>
<dbReference type="InterPro" id="IPR029035">
    <property type="entry name" value="DHS-like_NAD/FAD-binding_dom"/>
</dbReference>
<dbReference type="InterPro" id="IPR050134">
    <property type="entry name" value="NAD-dep_sirtuin_deacylases"/>
</dbReference>
<keyword evidence="2" id="KW-0808">Transferase</keyword>
<dbReference type="Pfam" id="PF02146">
    <property type="entry name" value="SIR2"/>
    <property type="match status" value="1"/>
</dbReference>
<sequence>MNDDVSTLAEWIATSPSTVFFGGAGVSTESGIPDFRGANGFYFQEREIPLETVLSIDFFERHPQAYWEWFHEIYRPVEPNGAHRALASLEAAGRLDAVITQNIDGLHQRAGSRTVWELHGNWERLVCTSCGTVAPLGDAVTVDGDPVPACPSCASQMRPDIVMYGEGLDQGVIEAAITAISRASVLIVAGTSLVVYPAAGLIDYFSGDHLVLMNATPTSADAHADLIIREPVGATLDRVMDQLRVRGVVPA</sequence>
<dbReference type="GO" id="GO:0046872">
    <property type="term" value="F:metal ion binding"/>
    <property type="evidence" value="ECO:0007669"/>
    <property type="project" value="UniProtKB-KW"/>
</dbReference>
<dbReference type="CDD" id="cd01407">
    <property type="entry name" value="SIR2-fam"/>
    <property type="match status" value="1"/>
</dbReference>
<accession>A0A2I1I1H2</accession>
<dbReference type="InterPro" id="IPR026591">
    <property type="entry name" value="Sirtuin_cat_small_dom_sf"/>
</dbReference>
<evidence type="ECO:0000256" key="1">
    <source>
        <dbReference type="ARBA" id="ARBA00012928"/>
    </source>
</evidence>
<feature type="binding site" evidence="4">
    <location>
        <position position="127"/>
    </location>
    <ligand>
        <name>Zn(2+)</name>
        <dbReference type="ChEBI" id="CHEBI:29105"/>
    </ligand>
</feature>
<dbReference type="GO" id="GO:0017136">
    <property type="term" value="F:histone deacetylase activity, NAD-dependent"/>
    <property type="evidence" value="ECO:0007669"/>
    <property type="project" value="TreeGrafter"/>
</dbReference>
<evidence type="ECO:0000313" key="7">
    <source>
        <dbReference type="Proteomes" id="UP000234198"/>
    </source>
</evidence>
<dbReference type="PANTHER" id="PTHR11085">
    <property type="entry name" value="NAD-DEPENDENT PROTEIN DEACYLASE SIRTUIN-5, MITOCHONDRIAL-RELATED"/>
    <property type="match status" value="1"/>
</dbReference>
<dbReference type="EC" id="2.3.1.286" evidence="1"/>
<keyword evidence="4" id="KW-0479">Metal-binding</keyword>
<evidence type="ECO:0000256" key="2">
    <source>
        <dbReference type="ARBA" id="ARBA00022679"/>
    </source>
</evidence>
<gene>
    <name evidence="6" type="ORF">CYJ22_02235</name>
</gene>
<dbReference type="Gene3D" id="3.30.1600.10">
    <property type="entry name" value="SIR2/SIRT2 'Small Domain"/>
    <property type="match status" value="1"/>
</dbReference>
<dbReference type="Gene3D" id="3.40.50.1220">
    <property type="entry name" value="TPP-binding domain"/>
    <property type="match status" value="1"/>
</dbReference>
<evidence type="ECO:0000313" key="6">
    <source>
        <dbReference type="EMBL" id="PKY64949.1"/>
    </source>
</evidence>
<evidence type="ECO:0000256" key="3">
    <source>
        <dbReference type="ARBA" id="ARBA00023027"/>
    </source>
</evidence>
<dbReference type="GO" id="GO:0070403">
    <property type="term" value="F:NAD+ binding"/>
    <property type="evidence" value="ECO:0007669"/>
    <property type="project" value="InterPro"/>
</dbReference>
<reference evidence="6 7" key="1">
    <citation type="submission" date="2017-12" db="EMBL/GenBank/DDBJ databases">
        <title>Phylogenetic diversity of female urinary microbiome.</title>
        <authorList>
            <person name="Thomas-White K."/>
            <person name="Wolfe A.J."/>
        </authorList>
    </citation>
    <scope>NUCLEOTIDE SEQUENCE [LARGE SCALE GENOMIC DNA]</scope>
    <source>
        <strain evidence="6 7">UMB0018</strain>
    </source>
</reference>
<feature type="binding site" evidence="4">
    <location>
        <position position="130"/>
    </location>
    <ligand>
        <name>Zn(2+)</name>
        <dbReference type="ChEBI" id="CHEBI:29105"/>
    </ligand>
</feature>
<dbReference type="Proteomes" id="UP000234198">
    <property type="component" value="Unassembled WGS sequence"/>
</dbReference>
<dbReference type="PROSITE" id="PS50305">
    <property type="entry name" value="SIRTUIN"/>
    <property type="match status" value="1"/>
</dbReference>
<feature type="binding site" evidence="4">
    <location>
        <position position="153"/>
    </location>
    <ligand>
        <name>Zn(2+)</name>
        <dbReference type="ChEBI" id="CHEBI:29105"/>
    </ligand>
</feature>
<dbReference type="PANTHER" id="PTHR11085:SF4">
    <property type="entry name" value="NAD-DEPENDENT PROTEIN DEACYLASE"/>
    <property type="match status" value="1"/>
</dbReference>
<name>A0A2I1I1H2_9ACTO</name>
<feature type="domain" description="Deacetylase sirtuin-type" evidence="5">
    <location>
        <begin position="1"/>
        <end position="246"/>
    </location>
</feature>
<dbReference type="InterPro" id="IPR026590">
    <property type="entry name" value="Ssirtuin_cat_dom"/>
</dbReference>
<dbReference type="RefSeq" id="WP_101600780.1">
    <property type="nucleotide sequence ID" value="NZ_PKKM01000003.1"/>
</dbReference>
<evidence type="ECO:0000256" key="4">
    <source>
        <dbReference type="PROSITE-ProRule" id="PRU00236"/>
    </source>
</evidence>
<feature type="active site" description="Proton acceptor" evidence="4">
    <location>
        <position position="119"/>
    </location>
</feature>
<evidence type="ECO:0000259" key="5">
    <source>
        <dbReference type="PROSITE" id="PS50305"/>
    </source>
</evidence>
<comment type="caution">
    <text evidence="6">The sequence shown here is derived from an EMBL/GenBank/DDBJ whole genome shotgun (WGS) entry which is preliminary data.</text>
</comment>
<feature type="binding site" evidence="4">
    <location>
        <position position="150"/>
    </location>
    <ligand>
        <name>Zn(2+)</name>
        <dbReference type="ChEBI" id="CHEBI:29105"/>
    </ligand>
</feature>
<protein>
    <recommendedName>
        <fullName evidence="1">protein acetyllysine N-acetyltransferase</fullName>
        <ecNumber evidence="1">2.3.1.286</ecNumber>
    </recommendedName>
</protein>
<organism evidence="6 7">
    <name type="scientific">Schaalia odontolytica</name>
    <dbReference type="NCBI Taxonomy" id="1660"/>
    <lineage>
        <taxon>Bacteria</taxon>
        <taxon>Bacillati</taxon>
        <taxon>Actinomycetota</taxon>
        <taxon>Actinomycetes</taxon>
        <taxon>Actinomycetales</taxon>
        <taxon>Actinomycetaceae</taxon>
        <taxon>Schaalia</taxon>
    </lineage>
</organism>